<reference evidence="1" key="1">
    <citation type="submission" date="2020-09" db="EMBL/GenBank/DDBJ databases">
        <title>Genome seq and assembly of Limnohabitants sp.</title>
        <authorList>
            <person name="Chhetri G."/>
        </authorList>
    </citation>
    <scope>NUCLEOTIDE SEQUENCE</scope>
    <source>
        <strain evidence="1">JUR4</strain>
    </source>
</reference>
<dbReference type="InterPro" id="IPR038666">
    <property type="entry name" value="SSP1_head-tail_sf"/>
</dbReference>
<dbReference type="Proteomes" id="UP000647424">
    <property type="component" value="Unassembled WGS sequence"/>
</dbReference>
<dbReference type="InterPro" id="IPR008767">
    <property type="entry name" value="Phage_SPP1_head-tail_adaptor"/>
</dbReference>
<dbReference type="EMBL" id="JACYFT010000002">
    <property type="protein sequence ID" value="MBD8051329.1"/>
    <property type="molecule type" value="Genomic_DNA"/>
</dbReference>
<organism evidence="1 2">
    <name type="scientific">Limnohabitans radicicola</name>
    <dbReference type="NCBI Taxonomy" id="2771427"/>
    <lineage>
        <taxon>Bacteria</taxon>
        <taxon>Pseudomonadati</taxon>
        <taxon>Pseudomonadota</taxon>
        <taxon>Betaproteobacteria</taxon>
        <taxon>Burkholderiales</taxon>
        <taxon>Comamonadaceae</taxon>
        <taxon>Limnohabitans</taxon>
    </lineage>
</organism>
<accession>A0A927FH33</accession>
<name>A0A927FH33_9BURK</name>
<dbReference type="NCBIfam" id="TIGR01563">
    <property type="entry name" value="gp16_SPP1"/>
    <property type="match status" value="1"/>
</dbReference>
<evidence type="ECO:0000313" key="2">
    <source>
        <dbReference type="Proteomes" id="UP000647424"/>
    </source>
</evidence>
<sequence>MTRLRTGELNRRVTLQRRNAAQDSFGEVNAGWVDVQTIWSAIQPLSGRELELAQKVASEVTHRLTIRYQPSLTDTRAVAGMRALYKTRVFNILASMNEDEANVLIHLMVTEGTNEGG</sequence>
<dbReference type="Pfam" id="PF05521">
    <property type="entry name" value="Phage_HCP"/>
    <property type="match status" value="1"/>
</dbReference>
<dbReference type="AlphaFoldDB" id="A0A927FH33"/>
<proteinExistence type="predicted"/>
<dbReference type="Gene3D" id="2.40.10.270">
    <property type="entry name" value="Bacteriophage SPP1 head-tail adaptor protein"/>
    <property type="match status" value="1"/>
</dbReference>
<comment type="caution">
    <text evidence="1">The sequence shown here is derived from an EMBL/GenBank/DDBJ whole genome shotgun (WGS) entry which is preliminary data.</text>
</comment>
<protein>
    <submittedName>
        <fullName evidence="1">Phage head closure protein</fullName>
    </submittedName>
</protein>
<evidence type="ECO:0000313" key="1">
    <source>
        <dbReference type="EMBL" id="MBD8051329.1"/>
    </source>
</evidence>
<keyword evidence="2" id="KW-1185">Reference proteome</keyword>
<dbReference type="RefSeq" id="WP_191819763.1">
    <property type="nucleotide sequence ID" value="NZ_JACYFT010000002.1"/>
</dbReference>
<gene>
    <name evidence="1" type="ORF">IC609_12300</name>
</gene>